<feature type="transmembrane region" description="Helical" evidence="2">
    <location>
        <begin position="28"/>
        <end position="48"/>
    </location>
</feature>
<dbReference type="AlphaFoldDB" id="A0A9W7BA04"/>
<dbReference type="Proteomes" id="UP001165085">
    <property type="component" value="Unassembled WGS sequence"/>
</dbReference>
<dbReference type="EMBL" id="BRXY01000269">
    <property type="protein sequence ID" value="GMH82539.1"/>
    <property type="molecule type" value="Genomic_DNA"/>
</dbReference>
<comment type="caution">
    <text evidence="3">The sequence shown here is derived from an EMBL/GenBank/DDBJ whole genome shotgun (WGS) entry which is preliminary data.</text>
</comment>
<feature type="compositionally biased region" description="Basic and acidic residues" evidence="1">
    <location>
        <begin position="194"/>
        <end position="206"/>
    </location>
</feature>
<evidence type="ECO:0000313" key="3">
    <source>
        <dbReference type="EMBL" id="GMH82539.1"/>
    </source>
</evidence>
<organism evidence="3 4">
    <name type="scientific">Triparma strigata</name>
    <dbReference type="NCBI Taxonomy" id="1606541"/>
    <lineage>
        <taxon>Eukaryota</taxon>
        <taxon>Sar</taxon>
        <taxon>Stramenopiles</taxon>
        <taxon>Ochrophyta</taxon>
        <taxon>Bolidophyceae</taxon>
        <taxon>Parmales</taxon>
        <taxon>Triparmaceae</taxon>
        <taxon>Triparma</taxon>
    </lineage>
</organism>
<feature type="compositionally biased region" description="Acidic residues" evidence="1">
    <location>
        <begin position="207"/>
        <end position="224"/>
    </location>
</feature>
<protein>
    <submittedName>
        <fullName evidence="3">Uncharacterized protein</fullName>
    </submittedName>
</protein>
<feature type="region of interest" description="Disordered" evidence="1">
    <location>
        <begin position="187"/>
        <end position="224"/>
    </location>
</feature>
<gene>
    <name evidence="3" type="ORF">TrST_g11071</name>
</gene>
<keyword evidence="2" id="KW-1133">Transmembrane helix</keyword>
<sequence length="224" mass="25528">MPRSSLLIPFISSQPLLGTDFNCKYWLVLNPASLSTAMLTIALHLWTWRVNDTQFLGKEAYGYYDDVTVFKCGKKVKGTYPPHTGTEWTETYGCSSRNYSGPLVILISSIFFCFTMCMLGEGWEAVNNNRSKIQRLKGGEEGEWDVNEIMGGRGKVVKWNWFIPRRARFEKEIEELILGYTVKAEGGGDVEMGDLEKEGLLRRRNGEDEDGEERGDENQEENNI</sequence>
<proteinExistence type="predicted"/>
<dbReference type="OrthoDB" id="331948at2759"/>
<keyword evidence="2" id="KW-0812">Transmembrane</keyword>
<keyword evidence="4" id="KW-1185">Reference proteome</keyword>
<feature type="transmembrane region" description="Helical" evidence="2">
    <location>
        <begin position="103"/>
        <end position="123"/>
    </location>
</feature>
<accession>A0A9W7BA04</accession>
<evidence type="ECO:0000256" key="2">
    <source>
        <dbReference type="SAM" id="Phobius"/>
    </source>
</evidence>
<evidence type="ECO:0000256" key="1">
    <source>
        <dbReference type="SAM" id="MobiDB-lite"/>
    </source>
</evidence>
<evidence type="ECO:0000313" key="4">
    <source>
        <dbReference type="Proteomes" id="UP001165085"/>
    </source>
</evidence>
<name>A0A9W7BA04_9STRA</name>
<keyword evidence="2" id="KW-0472">Membrane</keyword>
<reference evidence="4" key="1">
    <citation type="journal article" date="2023" name="Commun. Biol.">
        <title>Genome analysis of Parmales, the sister group of diatoms, reveals the evolutionary specialization of diatoms from phago-mixotrophs to photoautotrophs.</title>
        <authorList>
            <person name="Ban H."/>
            <person name="Sato S."/>
            <person name="Yoshikawa S."/>
            <person name="Yamada K."/>
            <person name="Nakamura Y."/>
            <person name="Ichinomiya M."/>
            <person name="Sato N."/>
            <person name="Blanc-Mathieu R."/>
            <person name="Endo H."/>
            <person name="Kuwata A."/>
            <person name="Ogata H."/>
        </authorList>
    </citation>
    <scope>NUCLEOTIDE SEQUENCE [LARGE SCALE GENOMIC DNA]</scope>
    <source>
        <strain evidence="4">NIES 3701</strain>
    </source>
</reference>